<dbReference type="Pfam" id="PF14486">
    <property type="entry name" value="DUF4432"/>
    <property type="match status" value="1"/>
</dbReference>
<evidence type="ECO:0008006" key="3">
    <source>
        <dbReference type="Google" id="ProtNLM"/>
    </source>
</evidence>
<reference evidence="2" key="2">
    <citation type="submission" date="2010-01" db="EMBL/GenBank/DDBJ databases">
        <title>The complete genome of Geodermatophilus obscurus DSM 43160.</title>
        <authorList>
            <consortium name="US DOE Joint Genome Institute (JGI-PGF)"/>
            <person name="Lucas S."/>
            <person name="Copeland A."/>
            <person name="Lapidus A."/>
            <person name="Glavina del Rio T."/>
            <person name="Dalin E."/>
            <person name="Tice H."/>
            <person name="Bruce D."/>
            <person name="Goodwin L."/>
            <person name="Pitluck S."/>
            <person name="Kyrpides N."/>
            <person name="Mavromatis K."/>
            <person name="Ivanova N."/>
            <person name="Munk A.C."/>
            <person name="Brettin T."/>
            <person name="Detter J.C."/>
            <person name="Han C."/>
            <person name="Larimer F."/>
            <person name="Land M."/>
            <person name="Hauser L."/>
            <person name="Markowitz V."/>
            <person name="Cheng J.-F."/>
            <person name="Hugenholtz P."/>
            <person name="Woyke T."/>
            <person name="Wu D."/>
            <person name="Jando M."/>
            <person name="Schneider S."/>
            <person name="Klenk H.-P."/>
            <person name="Eisen J.A."/>
        </authorList>
    </citation>
    <scope>NUCLEOTIDE SEQUENCE [LARGE SCALE GENOMIC DNA]</scope>
    <source>
        <strain evidence="2">ATCC 25078 / DSM 43160 / JCM 3152 / KCC A-0152 / KCTC 9177 / NBRC 13315 / NRRL B-3577 / G-20</strain>
    </source>
</reference>
<evidence type="ECO:0000313" key="1">
    <source>
        <dbReference type="EMBL" id="ADB75275.1"/>
    </source>
</evidence>
<dbReference type="CDD" id="cd09023">
    <property type="entry name" value="Aldose_epim_Ec_c4013"/>
    <property type="match status" value="1"/>
</dbReference>
<dbReference type="STRING" id="526225.Gobs_2640"/>
<name>D2S5J5_GEOOG</name>
<dbReference type="EMBL" id="CP001867">
    <property type="protein sequence ID" value="ADB75275.1"/>
    <property type="molecule type" value="Genomic_DNA"/>
</dbReference>
<reference evidence="1 2" key="1">
    <citation type="journal article" date="2010" name="Stand. Genomic Sci.">
        <title>Complete genome sequence of Geodermatophilus obscurus type strain (G-20).</title>
        <authorList>
            <person name="Ivanova N."/>
            <person name="Sikorski J."/>
            <person name="Jando M."/>
            <person name="Munk C."/>
            <person name="Lapidus A."/>
            <person name="Glavina Del Rio T."/>
            <person name="Copeland A."/>
            <person name="Tice H."/>
            <person name="Cheng J.-F."/>
            <person name="Lucas S."/>
            <person name="Chen F."/>
            <person name="Nolan M."/>
            <person name="Bruce D."/>
            <person name="Goodwin L."/>
            <person name="Pitluck S."/>
            <person name="Mavromatis K."/>
            <person name="Mikhailova N."/>
            <person name="Pati A."/>
            <person name="Chen A."/>
            <person name="Palaniappan K."/>
            <person name="Land M."/>
            <person name="Hauser L."/>
            <person name="Chang Y.-J."/>
            <person name="Jeffries C.D."/>
            <person name="Meincke L."/>
            <person name="Brettin T."/>
            <person name="Detter J.C."/>
            <person name="Detter J.C."/>
            <person name="Rohde M."/>
            <person name="Goeker M."/>
            <person name="Bristow J."/>
            <person name="Eisen J.A."/>
            <person name="Markowitz V."/>
            <person name="Hugenholtz P."/>
            <person name="Kyrpides N.C."/>
            <person name="Klenk H.-P."/>
        </authorList>
    </citation>
    <scope>NUCLEOTIDE SEQUENCE [LARGE SCALE GENOMIC DNA]</scope>
    <source>
        <strain evidence="2">ATCC 25078 / DSM 43160 / JCM 3152 / KCC A-0152 / KCTC 9177 / NBRC 13315 / NRRL B-3577 / G-20</strain>
    </source>
</reference>
<dbReference type="Gene3D" id="2.70.98.10">
    <property type="match status" value="1"/>
</dbReference>
<sequence>MSFGSASVPLSPQLRRLVGAPDQLVSVERVVLTEGTGWGAPALMVRNPAGVSFEVLLDRALDIGWADARGIPLGWRGPRGRASATRYEPAGAGWCQTFGGGLLSTCGLASTGAASTVDGVHHGLHGRVGHLPAENVTWRLVEDRGDLAVSVTGDVVEAALGAPTLRLQRRIVASCVEPTVRVEDVVTNDSSTVAGHMFRHHLNLGYPVVGDGSLVHSMATLVGERNSTAPTDATFPMSLAVASGPSPERVLYGRSPSSEPSGVVEATAPDGSATVRVTYGTDTFPMLVLWRDATAGVNVLGIEPSTSRDSGRAQAERDGEVCWLQPGESRSYRTEVSVR</sequence>
<accession>D2S5J5</accession>
<evidence type="ECO:0000313" key="2">
    <source>
        <dbReference type="Proteomes" id="UP000001382"/>
    </source>
</evidence>
<dbReference type="OrthoDB" id="9791280at2"/>
<dbReference type="HOGENOM" id="CLU_056939_0_0_11"/>
<dbReference type="RefSeq" id="WP_012948708.1">
    <property type="nucleotide sequence ID" value="NZ_BAABTB010000070.1"/>
</dbReference>
<protein>
    <recommendedName>
        <fullName evidence="3">Galactose mutarotase</fullName>
    </recommendedName>
</protein>
<proteinExistence type="predicted"/>
<dbReference type="Proteomes" id="UP000001382">
    <property type="component" value="Chromosome"/>
</dbReference>
<dbReference type="AlphaFoldDB" id="D2S5J5"/>
<keyword evidence="2" id="KW-1185">Reference proteome</keyword>
<organism evidence="1 2">
    <name type="scientific">Geodermatophilus obscurus (strain ATCC 25078 / DSM 43160 / JCM 3152 / CCUG 61914 / KCC A-0152 / KCTC 9177 / NBRC 13315 / NRRL B-3577 / G-20)</name>
    <dbReference type="NCBI Taxonomy" id="526225"/>
    <lineage>
        <taxon>Bacteria</taxon>
        <taxon>Bacillati</taxon>
        <taxon>Actinomycetota</taxon>
        <taxon>Actinomycetes</taxon>
        <taxon>Geodermatophilales</taxon>
        <taxon>Geodermatophilaceae</taxon>
        <taxon>Geodermatophilus</taxon>
    </lineage>
</organism>
<gene>
    <name evidence="1" type="ordered locus">Gobs_2640</name>
</gene>
<dbReference type="GO" id="GO:0030246">
    <property type="term" value="F:carbohydrate binding"/>
    <property type="evidence" value="ECO:0007669"/>
    <property type="project" value="InterPro"/>
</dbReference>
<dbReference type="KEGG" id="gob:Gobs_2640"/>
<dbReference type="InterPro" id="IPR014718">
    <property type="entry name" value="GH-type_carb-bd"/>
</dbReference>
<dbReference type="eggNOG" id="COG2017">
    <property type="taxonomic scope" value="Bacteria"/>
</dbReference>
<dbReference type="InterPro" id="IPR027839">
    <property type="entry name" value="DUF4432"/>
</dbReference>